<dbReference type="AlphaFoldDB" id="A0A6S6VX91"/>
<evidence type="ECO:0000256" key="1">
    <source>
        <dbReference type="SAM" id="MobiDB-lite"/>
    </source>
</evidence>
<protein>
    <submittedName>
        <fullName evidence="2">Uncharacterized protein</fullName>
    </submittedName>
</protein>
<evidence type="ECO:0000313" key="2">
    <source>
        <dbReference type="EMBL" id="CAE7024281.1"/>
    </source>
</evidence>
<organism evidence="2 3">
    <name type="scientific">Pyrenophora teres f. teres</name>
    <dbReference type="NCBI Taxonomy" id="97479"/>
    <lineage>
        <taxon>Eukaryota</taxon>
        <taxon>Fungi</taxon>
        <taxon>Dikarya</taxon>
        <taxon>Ascomycota</taxon>
        <taxon>Pezizomycotina</taxon>
        <taxon>Dothideomycetes</taxon>
        <taxon>Pleosporomycetidae</taxon>
        <taxon>Pleosporales</taxon>
        <taxon>Pleosporineae</taxon>
        <taxon>Pleosporaceae</taxon>
        <taxon>Pyrenophora</taxon>
    </lineage>
</organism>
<feature type="compositionally biased region" description="Polar residues" evidence="1">
    <location>
        <begin position="84"/>
        <end position="103"/>
    </location>
</feature>
<feature type="region of interest" description="Disordered" evidence="1">
    <location>
        <begin position="56"/>
        <end position="103"/>
    </location>
</feature>
<name>A0A6S6VX91_9PLEO</name>
<sequence>MFNMGNPKKRAQTPPPSYPITPPSTCGPHKRVRFGTAELIDTNGFTNLRHSINCKEGESPSDFFEDPKEGSDTELFDSNDNEESISSTEDSAATSSPKCTPSPVSILSKHDPFSSLALAIDIPASTPTPTITEPFRFLDLPVSVRNRVYTHLLVIPALICVRQNHTSFSDEKKAFLYIERRAFLPGIAYALPQLVASGPKTRFSCFRHTNIAILRVNKEIFAEAKAVLYGKNDWEIVRPTNELTPPPDYSVRLFPQGCQRLVTRLSIKIRSFYDLEWLLLESGYSELRKFYRGLVCLMLLLELEDVGKGFGKKWARKAGENWAGYVQRLQGEITKELFRKMKEKVKDTKVVPVWTNLRVLFDGESYAVGASGGEVEAAEQVKREELRKGMMESWERFKKGRK</sequence>
<evidence type="ECO:0000313" key="3">
    <source>
        <dbReference type="Proteomes" id="UP000472372"/>
    </source>
</evidence>
<feature type="compositionally biased region" description="Acidic residues" evidence="1">
    <location>
        <begin position="72"/>
        <end position="83"/>
    </location>
</feature>
<proteinExistence type="predicted"/>
<dbReference type="EMBL" id="HG992979">
    <property type="protein sequence ID" value="CAE7024281.1"/>
    <property type="molecule type" value="Genomic_DNA"/>
</dbReference>
<dbReference type="PANTHER" id="PTHR42085:SF7">
    <property type="entry name" value="F-BOX DOMAIN-CONTAINING PROTEIN"/>
    <property type="match status" value="1"/>
</dbReference>
<feature type="compositionally biased region" description="Pro residues" evidence="1">
    <location>
        <begin position="13"/>
        <end position="22"/>
    </location>
</feature>
<dbReference type="InterPro" id="IPR038883">
    <property type="entry name" value="AN11006-like"/>
</dbReference>
<dbReference type="Proteomes" id="UP000472372">
    <property type="component" value="Chromosome 3"/>
</dbReference>
<reference evidence="2" key="1">
    <citation type="submission" date="2021-02" db="EMBL/GenBank/DDBJ databases">
        <authorList>
            <person name="Syme A R."/>
            <person name="Syme A R."/>
            <person name="Moolhuijzen P."/>
        </authorList>
    </citation>
    <scope>NUCLEOTIDE SEQUENCE</scope>
    <source>
        <strain evidence="2">W1-1</strain>
    </source>
</reference>
<feature type="region of interest" description="Disordered" evidence="1">
    <location>
        <begin position="1"/>
        <end position="30"/>
    </location>
</feature>
<dbReference type="PANTHER" id="PTHR42085">
    <property type="entry name" value="F-BOX DOMAIN-CONTAINING PROTEIN"/>
    <property type="match status" value="1"/>
</dbReference>
<accession>A0A6S6VX91</accession>
<gene>
    <name evidence="2" type="ORF">PTTW11_03736</name>
</gene>